<keyword evidence="10 11" id="KW-0472">Membrane</keyword>
<evidence type="ECO:0000256" key="7">
    <source>
        <dbReference type="ARBA" id="ARBA00022833"/>
    </source>
</evidence>
<evidence type="ECO:0000256" key="3">
    <source>
        <dbReference type="ARBA" id="ARBA00007931"/>
    </source>
</evidence>
<evidence type="ECO:0000313" key="13">
    <source>
        <dbReference type="EMBL" id="ADD67298.1"/>
    </source>
</evidence>
<gene>
    <name evidence="13" type="ordered locus">Dacet_0500</name>
</gene>
<keyword evidence="4 13" id="KW-0645">Protease</keyword>
<keyword evidence="8 11" id="KW-1133">Transmembrane helix</keyword>
<proteinExistence type="inferred from homology"/>
<feature type="transmembrane region" description="Helical" evidence="11">
    <location>
        <begin position="326"/>
        <end position="344"/>
    </location>
</feature>
<dbReference type="GO" id="GO:0016020">
    <property type="term" value="C:membrane"/>
    <property type="evidence" value="ECO:0007669"/>
    <property type="project" value="UniProtKB-SubCell"/>
</dbReference>
<dbReference type="PANTHER" id="PTHR42837">
    <property type="entry name" value="REGULATOR OF SIGMA-E PROTEASE RSEP"/>
    <property type="match status" value="1"/>
</dbReference>
<evidence type="ECO:0000256" key="10">
    <source>
        <dbReference type="ARBA" id="ARBA00023136"/>
    </source>
</evidence>
<keyword evidence="9 11" id="KW-0482">Metalloprotease</keyword>
<dbReference type="CDD" id="cd23081">
    <property type="entry name" value="cpPDZ_EcRseP-like"/>
    <property type="match status" value="1"/>
</dbReference>
<dbReference type="CDD" id="cd06163">
    <property type="entry name" value="S2P-M50_PDZ_RseP-like"/>
    <property type="match status" value="1"/>
</dbReference>
<dbReference type="Proteomes" id="UP000002012">
    <property type="component" value="Chromosome"/>
</dbReference>
<feature type="transmembrane region" description="Helical" evidence="11">
    <location>
        <begin position="93"/>
        <end position="117"/>
    </location>
</feature>
<name>D4H3Y7_DENA2</name>
<feature type="transmembrane region" description="Helical" evidence="11">
    <location>
        <begin position="276"/>
        <end position="298"/>
    </location>
</feature>
<keyword evidence="7 11" id="KW-0862">Zinc</keyword>
<evidence type="ECO:0000256" key="11">
    <source>
        <dbReference type="RuleBase" id="RU362031"/>
    </source>
</evidence>
<protein>
    <recommendedName>
        <fullName evidence="11">Zinc metalloprotease</fullName>
        <ecNumber evidence="11">3.4.24.-</ecNumber>
    </recommendedName>
</protein>
<dbReference type="EMBL" id="CP001968">
    <property type="protein sequence ID" value="ADD67298.1"/>
    <property type="molecule type" value="Genomic_DNA"/>
</dbReference>
<keyword evidence="5 11" id="KW-0812">Transmembrane</keyword>
<keyword evidence="11" id="KW-0479">Metal-binding</keyword>
<organism evidence="13 14">
    <name type="scientific">Denitrovibrio acetiphilus (strain DSM 12809 / NBRC 114555 / N2460)</name>
    <dbReference type="NCBI Taxonomy" id="522772"/>
    <lineage>
        <taxon>Bacteria</taxon>
        <taxon>Pseudomonadati</taxon>
        <taxon>Deferribacterota</taxon>
        <taxon>Deferribacteres</taxon>
        <taxon>Deferribacterales</taxon>
        <taxon>Geovibrionaceae</taxon>
        <taxon>Denitrovibrio</taxon>
    </lineage>
</organism>
<evidence type="ECO:0000256" key="4">
    <source>
        <dbReference type="ARBA" id="ARBA00022670"/>
    </source>
</evidence>
<dbReference type="GO" id="GO:0046872">
    <property type="term" value="F:metal ion binding"/>
    <property type="evidence" value="ECO:0007669"/>
    <property type="project" value="UniProtKB-KW"/>
</dbReference>
<dbReference type="FunCoup" id="D4H3Y7">
    <property type="interactions" value="426"/>
</dbReference>
<dbReference type="InterPro" id="IPR036034">
    <property type="entry name" value="PDZ_sf"/>
</dbReference>
<feature type="transmembrane region" description="Helical" evidence="11">
    <location>
        <begin position="7"/>
        <end position="25"/>
    </location>
</feature>
<dbReference type="EC" id="3.4.24.-" evidence="11"/>
<keyword evidence="6 11" id="KW-0378">Hydrolase</keyword>
<dbReference type="InterPro" id="IPR008915">
    <property type="entry name" value="Peptidase_M50"/>
</dbReference>
<dbReference type="eggNOG" id="COG0750">
    <property type="taxonomic scope" value="Bacteria"/>
</dbReference>
<dbReference type="KEGG" id="dap:Dacet_0500"/>
<dbReference type="PaxDb" id="522772-Dacet_0500"/>
<evidence type="ECO:0000256" key="8">
    <source>
        <dbReference type="ARBA" id="ARBA00022989"/>
    </source>
</evidence>
<dbReference type="SUPFAM" id="SSF50156">
    <property type="entry name" value="PDZ domain-like"/>
    <property type="match status" value="1"/>
</dbReference>
<sequence>MGIISAIFLLGILIFIHELGHFLVAKYNGVLVEKFSIGFGPKIFSRKKGETEYALSAIPLGGFVKMYGESVDSDVDDSLRNRSFAHKPLKARFAIVFAGPLFNFILAVLIYTSIFMIGTPRFLSSVGEVMEGTPAQSAGLMDGDVVKSLDGQPMRYWDEMSSYISEKPGEPVAFQVERGGELLTINVTPEIVKDKNIFGEDMTIGRIGVQRGELTETFRTLNPAKALYKGAVQTYNVSELMVMGVVKIFQKVVPADNLGGPIMIVKMAKDSAETGIISFLSFMAIISINLGILNLLPIPVLDGGHLMFFTIEGIIRRPVSIKIREYANMAGLSLLMFIMFFAFYNDIMRFFK</sequence>
<reference evidence="13 14" key="1">
    <citation type="journal article" date="2010" name="Stand. Genomic Sci.">
        <title>Complete genome sequence of Denitrovibrio acetiphilus type strain (N2460).</title>
        <authorList>
            <person name="Kiss H."/>
            <person name="Lang E."/>
            <person name="Lapidus A."/>
            <person name="Copeland A."/>
            <person name="Nolan M."/>
            <person name="Glavina Del Rio T."/>
            <person name="Chen F."/>
            <person name="Lucas S."/>
            <person name="Tice H."/>
            <person name="Cheng J.F."/>
            <person name="Han C."/>
            <person name="Goodwin L."/>
            <person name="Pitluck S."/>
            <person name="Liolios K."/>
            <person name="Pati A."/>
            <person name="Ivanova N."/>
            <person name="Mavromatis K."/>
            <person name="Chen A."/>
            <person name="Palaniappan K."/>
            <person name="Land M."/>
            <person name="Hauser L."/>
            <person name="Chang Y.J."/>
            <person name="Jeffries C.D."/>
            <person name="Detter J.C."/>
            <person name="Brettin T."/>
            <person name="Spring S."/>
            <person name="Rohde M."/>
            <person name="Goker M."/>
            <person name="Woyke T."/>
            <person name="Bristow J."/>
            <person name="Eisen J.A."/>
            <person name="Markowitz V."/>
            <person name="Hugenholtz P."/>
            <person name="Kyrpides N.C."/>
            <person name="Klenk H.P."/>
        </authorList>
    </citation>
    <scope>NUCLEOTIDE SEQUENCE [LARGE SCALE GENOMIC DNA]</scope>
    <source>
        <strain evidence="14">DSM 12809 / NBRC 114555 / N2460</strain>
    </source>
</reference>
<dbReference type="GO" id="GO:0006508">
    <property type="term" value="P:proteolysis"/>
    <property type="evidence" value="ECO:0007669"/>
    <property type="project" value="UniProtKB-KW"/>
</dbReference>
<dbReference type="RefSeq" id="WP_013009842.1">
    <property type="nucleotide sequence ID" value="NC_013943.1"/>
</dbReference>
<dbReference type="STRING" id="522772.Dacet_0500"/>
<dbReference type="InParanoid" id="D4H3Y7"/>
<comment type="cofactor">
    <cofactor evidence="1 11">
        <name>Zn(2+)</name>
        <dbReference type="ChEBI" id="CHEBI:29105"/>
    </cofactor>
</comment>
<comment type="similarity">
    <text evidence="3 11">Belongs to the peptidase M50B family.</text>
</comment>
<dbReference type="GO" id="GO:0004222">
    <property type="term" value="F:metalloendopeptidase activity"/>
    <property type="evidence" value="ECO:0007669"/>
    <property type="project" value="InterPro"/>
</dbReference>
<dbReference type="InterPro" id="IPR004387">
    <property type="entry name" value="Pept_M50_Zn"/>
</dbReference>
<evidence type="ECO:0000256" key="1">
    <source>
        <dbReference type="ARBA" id="ARBA00001947"/>
    </source>
</evidence>
<evidence type="ECO:0000256" key="9">
    <source>
        <dbReference type="ARBA" id="ARBA00023049"/>
    </source>
</evidence>
<feature type="domain" description="Peptidase M50" evidence="12">
    <location>
        <begin position="6"/>
        <end position="337"/>
    </location>
</feature>
<dbReference type="HOGENOM" id="CLU_025778_1_0_0"/>
<dbReference type="AlphaFoldDB" id="D4H3Y7"/>
<evidence type="ECO:0000256" key="5">
    <source>
        <dbReference type="ARBA" id="ARBA00022692"/>
    </source>
</evidence>
<evidence type="ECO:0000256" key="6">
    <source>
        <dbReference type="ARBA" id="ARBA00022801"/>
    </source>
</evidence>
<evidence type="ECO:0000313" key="14">
    <source>
        <dbReference type="Proteomes" id="UP000002012"/>
    </source>
</evidence>
<dbReference type="OrthoDB" id="9782003at2"/>
<evidence type="ECO:0000259" key="12">
    <source>
        <dbReference type="Pfam" id="PF02163"/>
    </source>
</evidence>
<dbReference type="PANTHER" id="PTHR42837:SF2">
    <property type="entry name" value="MEMBRANE METALLOPROTEASE ARASP2, CHLOROPLASTIC-RELATED"/>
    <property type="match status" value="1"/>
</dbReference>
<dbReference type="Pfam" id="PF02163">
    <property type="entry name" value="Peptidase_M50"/>
    <property type="match status" value="1"/>
</dbReference>
<dbReference type="Gene3D" id="2.30.42.10">
    <property type="match status" value="1"/>
</dbReference>
<dbReference type="NCBIfam" id="TIGR00054">
    <property type="entry name" value="RIP metalloprotease RseP"/>
    <property type="match status" value="1"/>
</dbReference>
<comment type="subcellular location">
    <subcellularLocation>
        <location evidence="2">Membrane</location>
        <topology evidence="2">Multi-pass membrane protein</topology>
    </subcellularLocation>
</comment>
<accession>D4H3Y7</accession>
<keyword evidence="14" id="KW-1185">Reference proteome</keyword>
<evidence type="ECO:0000256" key="2">
    <source>
        <dbReference type="ARBA" id="ARBA00004141"/>
    </source>
</evidence>